<name>A0A4Y8S3T3_9SPHI</name>
<dbReference type="SUPFAM" id="SSF49464">
    <property type="entry name" value="Carboxypeptidase regulatory domain-like"/>
    <property type="match status" value="1"/>
</dbReference>
<accession>A0A4Y8S3T3</accession>
<keyword evidence="2" id="KW-1185">Reference proteome</keyword>
<sequence>MAKTLTLRKYHFICAGGIGWCIKPRISLRQSIHFNRITNYKLSLMQPLKHISIPTPCHEDWQQMSPVAQGRHCQSCCKTVIDFTAMSNADIIGYLATHSNTCGRISGTKLAAVNNQLNAQNRKQFSWKGLLAAASLSVLFPVLKADAQSQPKTEQLAERQVPTTGLVTKDTVSYITITGVVKAKDDNLPVPGANIVAKGTGISTQSLLDGSFTLRVPASTKRILISFLGYQTKEIKLKHIEKLRTITLNPILESAMMGGFDVY</sequence>
<dbReference type="AlphaFoldDB" id="A0A4Y8S3T3"/>
<dbReference type="EMBL" id="SOZE01000041">
    <property type="protein sequence ID" value="TFF33619.1"/>
    <property type="molecule type" value="Genomic_DNA"/>
</dbReference>
<dbReference type="InterPro" id="IPR008969">
    <property type="entry name" value="CarboxyPept-like_regulatory"/>
</dbReference>
<dbReference type="Gene3D" id="2.60.40.1120">
    <property type="entry name" value="Carboxypeptidase-like, regulatory domain"/>
    <property type="match status" value="1"/>
</dbReference>
<dbReference type="Proteomes" id="UP000297540">
    <property type="component" value="Unassembled WGS sequence"/>
</dbReference>
<comment type="caution">
    <text evidence="1">The sequence shown here is derived from an EMBL/GenBank/DDBJ whole genome shotgun (WGS) entry which is preliminary data.</text>
</comment>
<evidence type="ECO:0000313" key="2">
    <source>
        <dbReference type="Proteomes" id="UP000297540"/>
    </source>
</evidence>
<gene>
    <name evidence="1" type="ORF">E2R66_24930</name>
</gene>
<reference evidence="1 2" key="1">
    <citation type="journal article" date="2017" name="Int. J. Syst. Evol. Microbiol.">
        <title>Mucilaginibacterpsychrotolerans sp. nov., isolated from peatlands.</title>
        <authorList>
            <person name="Deng Y."/>
            <person name="Shen L."/>
            <person name="Xu B."/>
            <person name="Liu Y."/>
            <person name="Gu Z."/>
            <person name="Liu H."/>
            <person name="Zhou Y."/>
        </authorList>
    </citation>
    <scope>NUCLEOTIDE SEQUENCE [LARGE SCALE GENOMIC DNA]</scope>
    <source>
        <strain evidence="1 2">NH7-4</strain>
    </source>
</reference>
<protein>
    <recommendedName>
        <fullName evidence="3">Carboxypeptidase-like regulatory domain-containing protein</fullName>
    </recommendedName>
</protein>
<evidence type="ECO:0008006" key="3">
    <source>
        <dbReference type="Google" id="ProtNLM"/>
    </source>
</evidence>
<evidence type="ECO:0000313" key="1">
    <source>
        <dbReference type="EMBL" id="TFF33619.1"/>
    </source>
</evidence>
<organism evidence="1 2">
    <name type="scientific">Mucilaginibacter psychrotolerans</name>
    <dbReference type="NCBI Taxonomy" id="1524096"/>
    <lineage>
        <taxon>Bacteria</taxon>
        <taxon>Pseudomonadati</taxon>
        <taxon>Bacteroidota</taxon>
        <taxon>Sphingobacteriia</taxon>
        <taxon>Sphingobacteriales</taxon>
        <taxon>Sphingobacteriaceae</taxon>
        <taxon>Mucilaginibacter</taxon>
    </lineage>
</organism>
<proteinExistence type="predicted"/>
<dbReference type="Pfam" id="PF13715">
    <property type="entry name" value="CarbopepD_reg_2"/>
    <property type="match status" value="1"/>
</dbReference>